<reference evidence="2" key="2">
    <citation type="submission" date="2017-12" db="EMBL/GenBank/DDBJ databases">
        <title>Genome sequence of the Bar-tailed Godwit (Limosa lapponica baueri).</title>
        <authorList>
            <person name="Lima N.C.B."/>
            <person name="Parody-Merino A.M."/>
            <person name="Battley P.F."/>
            <person name="Fidler A.E."/>
            <person name="Prosdocimi F."/>
        </authorList>
    </citation>
    <scope>NUCLEOTIDE SEQUENCE [LARGE SCALE GENOMIC DNA]</scope>
</reference>
<organism evidence="1 2">
    <name type="scientific">Limosa lapponica baueri</name>
    <dbReference type="NCBI Taxonomy" id="1758121"/>
    <lineage>
        <taxon>Eukaryota</taxon>
        <taxon>Metazoa</taxon>
        <taxon>Chordata</taxon>
        <taxon>Craniata</taxon>
        <taxon>Vertebrata</taxon>
        <taxon>Euteleostomi</taxon>
        <taxon>Archelosauria</taxon>
        <taxon>Archosauria</taxon>
        <taxon>Dinosauria</taxon>
        <taxon>Saurischia</taxon>
        <taxon>Theropoda</taxon>
        <taxon>Coelurosauria</taxon>
        <taxon>Aves</taxon>
        <taxon>Neognathae</taxon>
        <taxon>Neoaves</taxon>
        <taxon>Charadriiformes</taxon>
        <taxon>Scolopacidae</taxon>
        <taxon>Limosa</taxon>
    </lineage>
</organism>
<protein>
    <submittedName>
        <fullName evidence="1">Uncharacterized protein</fullName>
    </submittedName>
</protein>
<dbReference type="AlphaFoldDB" id="A0A2I0U740"/>
<evidence type="ECO:0000313" key="1">
    <source>
        <dbReference type="EMBL" id="PKU41855.1"/>
    </source>
</evidence>
<gene>
    <name evidence="1" type="ORF">llap_7854</name>
</gene>
<name>A0A2I0U740_LIMLA</name>
<proteinExistence type="predicted"/>
<keyword evidence="2" id="KW-1185">Reference proteome</keyword>
<evidence type="ECO:0000313" key="2">
    <source>
        <dbReference type="Proteomes" id="UP000233556"/>
    </source>
</evidence>
<dbReference type="EMBL" id="KZ506066">
    <property type="protein sequence ID" value="PKU41855.1"/>
    <property type="molecule type" value="Genomic_DNA"/>
</dbReference>
<sequence>MSKVLSCGQQETGFGNGMNLAVFSYCVFTTAYFYEIKCKHIETPSFRKRKTPQQFGGLQLGYGNFCPSPIFTLTQDIGKIEACLAIGGSVEATNSLLKPLCGQVITSNPNSPRTRVADGTKALMGWCHPSPLPSPHHLAKGQEPMGLARWGWEQKEKGGGTPRFRKHVCGSECLPFQRLALILYVCVYGRRVTDGNLKPSKMENEKFQTAVESLYQLKQRRTFSFTSS</sequence>
<accession>A0A2I0U740</accession>
<reference evidence="2" key="1">
    <citation type="submission" date="2017-11" db="EMBL/GenBank/DDBJ databases">
        <authorList>
            <person name="Lima N.C."/>
            <person name="Parody-Merino A.M."/>
            <person name="Battley P.F."/>
            <person name="Fidler A.E."/>
            <person name="Prosdocimi F."/>
        </authorList>
    </citation>
    <scope>NUCLEOTIDE SEQUENCE [LARGE SCALE GENOMIC DNA]</scope>
</reference>
<dbReference type="Proteomes" id="UP000233556">
    <property type="component" value="Unassembled WGS sequence"/>
</dbReference>